<comment type="caution">
    <text evidence="1">The sequence shown here is derived from an EMBL/GenBank/DDBJ whole genome shotgun (WGS) entry which is preliminary data.</text>
</comment>
<evidence type="ECO:0000313" key="1">
    <source>
        <dbReference type="EMBL" id="PSR25687.1"/>
    </source>
</evidence>
<protein>
    <recommendedName>
        <fullName evidence="3">DUF3349 domain-containing protein</fullName>
    </recommendedName>
</protein>
<gene>
    <name evidence="1" type="ORF">C7B43_16355</name>
</gene>
<sequence length="129" mass="15057">MNIELLGSLMMIYIRANYPNWPYESLREEDVRNVAAIFRELEPMSDEQFEETVETLLTLGPHRPTPLLERLGMVWARSQVEGWPQHRPEEQELRDALTILRKATPATDAQVEDAVQNILHEDIKDGWVF</sequence>
<dbReference type="Proteomes" id="UP000242699">
    <property type="component" value="Unassembled WGS sequence"/>
</dbReference>
<reference evidence="1 2" key="1">
    <citation type="journal article" date="2014" name="BMC Genomics">
        <title>Comparison of environmental and isolate Sulfobacillus genomes reveals diverse carbon, sulfur, nitrogen, and hydrogen metabolisms.</title>
        <authorList>
            <person name="Justice N.B."/>
            <person name="Norman A."/>
            <person name="Brown C.T."/>
            <person name="Singh A."/>
            <person name="Thomas B.C."/>
            <person name="Banfield J.F."/>
        </authorList>
    </citation>
    <scope>NUCLEOTIDE SEQUENCE [LARGE SCALE GENOMIC DNA]</scope>
    <source>
        <strain evidence="1">AMDSBA1</strain>
    </source>
</reference>
<accession>A0A2T2WTX0</accession>
<organism evidence="1 2">
    <name type="scientific">Sulfobacillus benefaciens</name>
    <dbReference type="NCBI Taxonomy" id="453960"/>
    <lineage>
        <taxon>Bacteria</taxon>
        <taxon>Bacillati</taxon>
        <taxon>Bacillota</taxon>
        <taxon>Clostridia</taxon>
        <taxon>Eubacteriales</taxon>
        <taxon>Clostridiales Family XVII. Incertae Sedis</taxon>
        <taxon>Sulfobacillus</taxon>
    </lineage>
</organism>
<evidence type="ECO:0008006" key="3">
    <source>
        <dbReference type="Google" id="ProtNLM"/>
    </source>
</evidence>
<dbReference type="AlphaFoldDB" id="A0A2T2WTX0"/>
<dbReference type="EMBL" id="PXYT01000051">
    <property type="protein sequence ID" value="PSR25687.1"/>
    <property type="molecule type" value="Genomic_DNA"/>
</dbReference>
<name>A0A2T2WTX0_9FIRM</name>
<proteinExistence type="predicted"/>
<evidence type="ECO:0000313" key="2">
    <source>
        <dbReference type="Proteomes" id="UP000242699"/>
    </source>
</evidence>